<evidence type="ECO:0000256" key="1">
    <source>
        <dbReference type="ARBA" id="ARBA00022679"/>
    </source>
</evidence>
<dbReference type="AlphaFoldDB" id="Q9F8B8"/>
<dbReference type="GO" id="GO:0032259">
    <property type="term" value="P:methylation"/>
    <property type="evidence" value="ECO:0007669"/>
    <property type="project" value="UniProtKB-KW"/>
</dbReference>
<dbReference type="InterPro" id="IPR050447">
    <property type="entry name" value="Erg6_SMT_methyltransf"/>
</dbReference>
<dbReference type="InterPro" id="IPR013216">
    <property type="entry name" value="Methyltransf_11"/>
</dbReference>
<dbReference type="EMBL" id="AF248038">
    <property type="protein sequence ID" value="AAG09975.1"/>
    <property type="molecule type" value="Genomic_DNA"/>
</dbReference>
<dbReference type="PATRIC" id="fig|1311.617.peg.1769"/>
<accession>Q9F8B8</accession>
<proteinExistence type="predicted"/>
<dbReference type="Pfam" id="PF08241">
    <property type="entry name" value="Methyltransf_11"/>
    <property type="match status" value="1"/>
</dbReference>
<evidence type="ECO:0000259" key="2">
    <source>
        <dbReference type="Pfam" id="PF08241"/>
    </source>
</evidence>
<keyword evidence="1 3" id="KW-0808">Transferase</keyword>
<dbReference type="SUPFAM" id="SSF53335">
    <property type="entry name" value="S-adenosyl-L-methionine-dependent methyltransferases"/>
    <property type="match status" value="1"/>
</dbReference>
<protein>
    <submittedName>
        <fullName evidence="3">Methyltransferase</fullName>
    </submittedName>
</protein>
<evidence type="ECO:0000313" key="3">
    <source>
        <dbReference type="EMBL" id="AAG09975.1"/>
    </source>
</evidence>
<dbReference type="PANTHER" id="PTHR44068">
    <property type="entry name" value="ZGC:194242"/>
    <property type="match status" value="1"/>
</dbReference>
<dbReference type="InterPro" id="IPR029063">
    <property type="entry name" value="SAM-dependent_MTases_sf"/>
</dbReference>
<dbReference type="CDD" id="cd02440">
    <property type="entry name" value="AdoMet_MTases"/>
    <property type="match status" value="1"/>
</dbReference>
<keyword evidence="3" id="KW-0489">Methyltransferase</keyword>
<organism evidence="3">
    <name type="scientific">Streptococcus agalactiae</name>
    <dbReference type="NCBI Taxonomy" id="1311"/>
    <lineage>
        <taxon>Bacteria</taxon>
        <taxon>Bacillati</taxon>
        <taxon>Bacillota</taxon>
        <taxon>Bacilli</taxon>
        <taxon>Lactobacillales</taxon>
        <taxon>Streptococcaceae</taxon>
        <taxon>Streptococcus</taxon>
    </lineage>
</organism>
<name>Q9F8B8_STRAG</name>
<feature type="domain" description="Methyltransferase type 11" evidence="2">
    <location>
        <begin position="46"/>
        <end position="145"/>
    </location>
</feature>
<sequence length="254" mass="28643">MILLSHKEIGHQFLARLGKKRLRPGGVQATNWLIKKGHFSADSRVLEVACNQCTSSIDIAKAFSCHITALDLDSKVIEKAKENVKKAQLEEFIEVIQGNALKLPFPDNSFDIVINEAMLTMLSNSAKEKAIKEYLRVLKPGGRLLTHDVSYQDEDTAKLIDQLRHTINVNVAPLKIDDWQNLFLQNGFSSSEYQFGKMSLMSPLGMIKDEGLFNTIKIISRGLKKENRSQFLKMKHFFTKTGKNLCYIAVASTK</sequence>
<reference evidence="3" key="1">
    <citation type="journal article" date="2000" name="Proc. Natl. Acad. Sci. U.S.A.">
        <title>Mosaicism in the alpha-like protein genes of group B streptococci.</title>
        <authorList>
            <person name="Lachenauer C.S."/>
            <person name="Creti R."/>
            <person name="Michel J.L."/>
            <person name="Madoff L.C."/>
        </authorList>
    </citation>
    <scope>NUCLEOTIDE SEQUENCE</scope>
</reference>
<dbReference type="Gene3D" id="3.40.50.150">
    <property type="entry name" value="Vaccinia Virus protein VP39"/>
    <property type="match status" value="1"/>
</dbReference>
<dbReference type="GO" id="GO:0008757">
    <property type="term" value="F:S-adenosylmethionine-dependent methyltransferase activity"/>
    <property type="evidence" value="ECO:0007669"/>
    <property type="project" value="InterPro"/>
</dbReference>
<dbReference type="PANTHER" id="PTHR44068:SF11">
    <property type="entry name" value="GERANYL DIPHOSPHATE 2-C-METHYLTRANSFERASE"/>
    <property type="match status" value="1"/>
</dbReference>